<accession>A0ABY2X1F5</accession>
<dbReference type="Proteomes" id="UP001193035">
    <property type="component" value="Unassembled WGS sequence"/>
</dbReference>
<sequence length="344" mass="37315">MPRTFNAIFLGNLADIDTVEGNNIAENAAALVGMTFGGPGDALLNRAVEWKNVGNPGDYYNMNNSPADRFSIDGGPAQTYDASVTYYATITYIDGTTASITAVVAQDVAGNTYLVPEFQNNADQSALEAKGIRSLRLDNLESNVAQGLTSSRQSWNIVTCFCSGTMIETEQGERPIESLKPGDLVSTLDNGLQPVRWIGHRTVSATGSFAPVLFRAGALENSRDLKVSQQHRMLLRGWRLQLYTGHDEALVPAKHLVNGRNITLEPGGFVTYYHLLFDRHEVIMAEGCPSESFHPGDLSWGILGDEAHREITTLFPELAVMGPVAYGPSARPSLRAHEALMSVA</sequence>
<organism evidence="2 3">
    <name type="scientific">Ruegeria sediminis</name>
    <dbReference type="NCBI Taxonomy" id="2583820"/>
    <lineage>
        <taxon>Bacteria</taxon>
        <taxon>Pseudomonadati</taxon>
        <taxon>Pseudomonadota</taxon>
        <taxon>Alphaproteobacteria</taxon>
        <taxon>Rhodobacterales</taxon>
        <taxon>Roseobacteraceae</taxon>
        <taxon>Ruegeria</taxon>
    </lineage>
</organism>
<dbReference type="InterPro" id="IPR036844">
    <property type="entry name" value="Hint_dom_sf"/>
</dbReference>
<dbReference type="Pfam" id="PF13403">
    <property type="entry name" value="Hint_2"/>
    <property type="match status" value="1"/>
</dbReference>
<evidence type="ECO:0000313" key="3">
    <source>
        <dbReference type="Proteomes" id="UP001193035"/>
    </source>
</evidence>
<reference evidence="2 3" key="1">
    <citation type="submission" date="2019-05" db="EMBL/GenBank/DDBJ databases">
        <title>Ruegeria sp. nov., isolated from tidal flat.</title>
        <authorList>
            <person name="Kim W."/>
        </authorList>
    </citation>
    <scope>NUCLEOTIDE SEQUENCE [LARGE SCALE GENOMIC DNA]</scope>
    <source>
        <strain evidence="2 3">CAU 1488</strain>
    </source>
</reference>
<keyword evidence="3" id="KW-1185">Reference proteome</keyword>
<dbReference type="SUPFAM" id="SSF51294">
    <property type="entry name" value="Hedgehog/intein (Hint) domain"/>
    <property type="match status" value="1"/>
</dbReference>
<protein>
    <submittedName>
        <fullName evidence="2">Hint domain-containing protein</fullName>
    </submittedName>
</protein>
<gene>
    <name evidence="2" type="ORF">FGK63_06245</name>
</gene>
<evidence type="ECO:0000313" key="2">
    <source>
        <dbReference type="EMBL" id="TMV08718.1"/>
    </source>
</evidence>
<proteinExistence type="predicted"/>
<dbReference type="EMBL" id="VCPD01000002">
    <property type="protein sequence ID" value="TMV08718.1"/>
    <property type="molecule type" value="Genomic_DNA"/>
</dbReference>
<feature type="domain" description="Hedgehog/Intein (Hint)" evidence="1">
    <location>
        <begin position="159"/>
        <end position="297"/>
    </location>
</feature>
<dbReference type="RefSeq" id="WP_138840747.1">
    <property type="nucleotide sequence ID" value="NZ_VCPD01000002.1"/>
</dbReference>
<dbReference type="Gene3D" id="2.170.16.10">
    <property type="entry name" value="Hedgehog/Intein (Hint) domain"/>
    <property type="match status" value="1"/>
</dbReference>
<name>A0ABY2X1F5_9RHOB</name>
<evidence type="ECO:0000259" key="1">
    <source>
        <dbReference type="Pfam" id="PF13403"/>
    </source>
</evidence>
<dbReference type="InterPro" id="IPR028992">
    <property type="entry name" value="Hedgehog/Intein_dom"/>
</dbReference>
<comment type="caution">
    <text evidence="2">The sequence shown here is derived from an EMBL/GenBank/DDBJ whole genome shotgun (WGS) entry which is preliminary data.</text>
</comment>